<evidence type="ECO:0000256" key="13">
    <source>
        <dbReference type="ARBA" id="ARBA00024209"/>
    </source>
</evidence>
<evidence type="ECO:0000256" key="1">
    <source>
        <dbReference type="ARBA" id="ARBA00000900"/>
    </source>
</evidence>
<feature type="compositionally biased region" description="Acidic residues" evidence="15">
    <location>
        <begin position="334"/>
        <end position="343"/>
    </location>
</feature>
<dbReference type="InterPro" id="IPR044600">
    <property type="entry name" value="ATL1/ATL16-like"/>
</dbReference>
<reference evidence="18 19" key="1">
    <citation type="journal article" date="2013" name="Front. Plant Sci.">
        <title>The Reference Genome of the Halophytic Plant Eutrema salsugineum.</title>
        <authorList>
            <person name="Yang R."/>
            <person name="Jarvis D.E."/>
            <person name="Chen H."/>
            <person name="Beilstein M.A."/>
            <person name="Grimwood J."/>
            <person name="Jenkins J."/>
            <person name="Shu S."/>
            <person name="Prochnik S."/>
            <person name="Xin M."/>
            <person name="Ma C."/>
            <person name="Schmutz J."/>
            <person name="Wing R.A."/>
            <person name="Mitchell-Olds T."/>
            <person name="Schumaker K.S."/>
            <person name="Wang X."/>
        </authorList>
    </citation>
    <scope>NUCLEOTIDE SEQUENCE [LARGE SCALE GENOMIC DNA]</scope>
</reference>
<feature type="compositionally biased region" description="Polar residues" evidence="15">
    <location>
        <begin position="23"/>
        <end position="43"/>
    </location>
</feature>
<dbReference type="InterPro" id="IPR001841">
    <property type="entry name" value="Znf_RING"/>
</dbReference>
<dbReference type="AlphaFoldDB" id="V4KUW6"/>
<dbReference type="EC" id="2.3.2.27" evidence="4"/>
<dbReference type="PANTHER" id="PTHR46913:SF22">
    <property type="entry name" value="RING-TYPE E3 UBIQUITIN TRANSFERASE"/>
    <property type="match status" value="1"/>
</dbReference>
<dbReference type="Pfam" id="PF13639">
    <property type="entry name" value="zf-RING_2"/>
    <property type="match status" value="1"/>
</dbReference>
<comment type="subcellular location">
    <subcellularLocation>
        <location evidence="2">Membrane</location>
        <topology evidence="2">Single-pass membrane protein</topology>
    </subcellularLocation>
</comment>
<evidence type="ECO:0000259" key="17">
    <source>
        <dbReference type="PROSITE" id="PS50089"/>
    </source>
</evidence>
<evidence type="ECO:0000256" key="11">
    <source>
        <dbReference type="ARBA" id="ARBA00022989"/>
    </source>
</evidence>
<accession>V4KUW6</accession>
<evidence type="ECO:0000256" key="8">
    <source>
        <dbReference type="ARBA" id="ARBA00022771"/>
    </source>
</evidence>
<dbReference type="Gramene" id="ESQ41755">
    <property type="protein sequence ID" value="ESQ41755"/>
    <property type="gene ID" value="EUTSA_v10015712mg"/>
</dbReference>
<evidence type="ECO:0000256" key="7">
    <source>
        <dbReference type="ARBA" id="ARBA00022723"/>
    </source>
</evidence>
<dbReference type="GO" id="GO:0061630">
    <property type="term" value="F:ubiquitin protein ligase activity"/>
    <property type="evidence" value="ECO:0007669"/>
    <property type="project" value="UniProtKB-EC"/>
</dbReference>
<keyword evidence="8 14" id="KW-0863">Zinc-finger</keyword>
<evidence type="ECO:0000256" key="4">
    <source>
        <dbReference type="ARBA" id="ARBA00012483"/>
    </source>
</evidence>
<dbReference type="Gene3D" id="3.30.40.10">
    <property type="entry name" value="Zinc/RING finger domain, C3HC4 (zinc finger)"/>
    <property type="match status" value="1"/>
</dbReference>
<comment type="similarity">
    <text evidence="13">Belongs to the RING-type zinc finger family. ATL subfamily.</text>
</comment>
<keyword evidence="12 16" id="KW-0472">Membrane</keyword>
<proteinExistence type="inferred from homology"/>
<name>V4KUW6_EUTSA</name>
<dbReference type="Proteomes" id="UP000030689">
    <property type="component" value="Unassembled WGS sequence"/>
</dbReference>
<dbReference type="GO" id="GO:0016567">
    <property type="term" value="P:protein ubiquitination"/>
    <property type="evidence" value="ECO:0007669"/>
    <property type="project" value="UniProtKB-UniPathway"/>
</dbReference>
<dbReference type="eggNOG" id="KOG0800">
    <property type="taxonomic scope" value="Eukaryota"/>
</dbReference>
<evidence type="ECO:0000256" key="10">
    <source>
        <dbReference type="ARBA" id="ARBA00022833"/>
    </source>
</evidence>
<dbReference type="GO" id="GO:0008270">
    <property type="term" value="F:zinc ion binding"/>
    <property type="evidence" value="ECO:0007669"/>
    <property type="project" value="UniProtKB-KW"/>
</dbReference>
<feature type="compositionally biased region" description="Polar residues" evidence="15">
    <location>
        <begin position="138"/>
        <end position="153"/>
    </location>
</feature>
<comment type="pathway">
    <text evidence="3">Protein modification; protein ubiquitination.</text>
</comment>
<feature type="transmembrane region" description="Helical" evidence="16">
    <location>
        <begin position="95"/>
        <end position="115"/>
    </location>
</feature>
<dbReference type="GO" id="GO:0016020">
    <property type="term" value="C:membrane"/>
    <property type="evidence" value="ECO:0007669"/>
    <property type="project" value="UniProtKB-SubCell"/>
</dbReference>
<feature type="region of interest" description="Disordered" evidence="15">
    <location>
        <begin position="130"/>
        <end position="153"/>
    </location>
</feature>
<evidence type="ECO:0000256" key="16">
    <source>
        <dbReference type="SAM" id="Phobius"/>
    </source>
</evidence>
<evidence type="ECO:0000256" key="5">
    <source>
        <dbReference type="ARBA" id="ARBA00022679"/>
    </source>
</evidence>
<keyword evidence="11 16" id="KW-1133">Transmembrane helix</keyword>
<keyword evidence="5" id="KW-0808">Transferase</keyword>
<sequence length="411" mass="45356">MVVHVLSKTPSAAAENKRKQANKEFSSSTNQHHQSMGSTSNPNPWTPYDSYNDCSQGVCNIYCPQWCYLIFPPPPPSFFLDEDDDSSSSSNFSPLLIALIGLLASAFILVSYYTLISKYCHRRRETSSSETRDRGGLFSSSAVESRQGNSNAAASDGLNDTLIKSITVYKYRKNDGFVDCSDCSVCLSEFEENESLRLLPKCNHAFHLPCIDTWLKSHSNCPLCRAFVTGINPTTVVTQSSSVHPIATESGNRGGGNLEISSVISGYQHRTGDSVVVIEDLETGSRNISRRLQSQSLEEQRETKDDDEDSLPIRRSVSLNSGTVLSIADVLREIEDEEGDEESAGVGTSRPRREEGEDEHGESKTPPPAVDQRSGVSSFLIRSSVAMKRSVSTGRFIFSRYDRSRNYSLPN</sequence>
<comment type="catalytic activity">
    <reaction evidence="1">
        <text>S-ubiquitinyl-[E2 ubiquitin-conjugating enzyme]-L-cysteine + [acceptor protein]-L-lysine = [E2 ubiquitin-conjugating enzyme]-L-cysteine + N(6)-ubiquitinyl-[acceptor protein]-L-lysine.</text>
        <dbReference type="EC" id="2.3.2.27"/>
    </reaction>
</comment>
<dbReference type="InterPro" id="IPR013083">
    <property type="entry name" value="Znf_RING/FYVE/PHD"/>
</dbReference>
<evidence type="ECO:0000256" key="15">
    <source>
        <dbReference type="SAM" id="MobiDB-lite"/>
    </source>
</evidence>
<keyword evidence="10" id="KW-0862">Zinc</keyword>
<dbReference type="EMBL" id="KI517464">
    <property type="protein sequence ID" value="ESQ41755.1"/>
    <property type="molecule type" value="Genomic_DNA"/>
</dbReference>
<dbReference type="UniPathway" id="UPA00143"/>
<evidence type="ECO:0000256" key="2">
    <source>
        <dbReference type="ARBA" id="ARBA00004167"/>
    </source>
</evidence>
<dbReference type="SMART" id="SM00184">
    <property type="entry name" value="RING"/>
    <property type="match status" value="1"/>
</dbReference>
<gene>
    <name evidence="18" type="ORF">EUTSA_v10015712mg</name>
</gene>
<feature type="domain" description="RING-type" evidence="17">
    <location>
        <begin position="183"/>
        <end position="225"/>
    </location>
</feature>
<evidence type="ECO:0000313" key="18">
    <source>
        <dbReference type="EMBL" id="ESQ41755.1"/>
    </source>
</evidence>
<evidence type="ECO:0000256" key="9">
    <source>
        <dbReference type="ARBA" id="ARBA00022786"/>
    </source>
</evidence>
<dbReference type="KEGG" id="eus:EUTSA_v10015712mg"/>
<evidence type="ECO:0000256" key="14">
    <source>
        <dbReference type="PROSITE-ProRule" id="PRU00175"/>
    </source>
</evidence>
<dbReference type="SUPFAM" id="SSF57850">
    <property type="entry name" value="RING/U-box"/>
    <property type="match status" value="1"/>
</dbReference>
<evidence type="ECO:0000313" key="19">
    <source>
        <dbReference type="Proteomes" id="UP000030689"/>
    </source>
</evidence>
<keyword evidence="9" id="KW-0833">Ubl conjugation pathway</keyword>
<evidence type="ECO:0000256" key="12">
    <source>
        <dbReference type="ARBA" id="ARBA00023136"/>
    </source>
</evidence>
<keyword evidence="7" id="KW-0479">Metal-binding</keyword>
<feature type="region of interest" description="Disordered" evidence="15">
    <location>
        <begin position="289"/>
        <end position="315"/>
    </location>
</feature>
<evidence type="ECO:0000256" key="3">
    <source>
        <dbReference type="ARBA" id="ARBA00004906"/>
    </source>
</evidence>
<organism evidence="18 19">
    <name type="scientific">Eutrema salsugineum</name>
    <name type="common">Saltwater cress</name>
    <name type="synonym">Sisymbrium salsugineum</name>
    <dbReference type="NCBI Taxonomy" id="72664"/>
    <lineage>
        <taxon>Eukaryota</taxon>
        <taxon>Viridiplantae</taxon>
        <taxon>Streptophyta</taxon>
        <taxon>Embryophyta</taxon>
        <taxon>Tracheophyta</taxon>
        <taxon>Spermatophyta</taxon>
        <taxon>Magnoliopsida</taxon>
        <taxon>eudicotyledons</taxon>
        <taxon>Gunneridae</taxon>
        <taxon>Pentapetalae</taxon>
        <taxon>rosids</taxon>
        <taxon>malvids</taxon>
        <taxon>Brassicales</taxon>
        <taxon>Brassicaceae</taxon>
        <taxon>Eutremeae</taxon>
        <taxon>Eutrema</taxon>
    </lineage>
</organism>
<evidence type="ECO:0000256" key="6">
    <source>
        <dbReference type="ARBA" id="ARBA00022692"/>
    </source>
</evidence>
<dbReference type="OMA" id="VIMSKCC"/>
<protein>
    <recommendedName>
        <fullName evidence="4">RING-type E3 ubiquitin transferase</fullName>
        <ecNumber evidence="4">2.3.2.27</ecNumber>
    </recommendedName>
</protein>
<dbReference type="PANTHER" id="PTHR46913">
    <property type="entry name" value="RING-H2 FINGER PROTEIN ATL16"/>
    <property type="match status" value="1"/>
</dbReference>
<dbReference type="FunFam" id="3.30.40.10:FF:000233">
    <property type="entry name" value="RING-H2 finger protein ATL54"/>
    <property type="match status" value="1"/>
</dbReference>
<keyword evidence="6 16" id="KW-0812">Transmembrane</keyword>
<dbReference type="STRING" id="72664.V4KUW6"/>
<dbReference type="CDD" id="cd16461">
    <property type="entry name" value="RING-H2_EL5-like"/>
    <property type="match status" value="1"/>
</dbReference>
<feature type="region of interest" description="Disordered" evidence="15">
    <location>
        <begin position="334"/>
        <end position="376"/>
    </location>
</feature>
<feature type="region of interest" description="Disordered" evidence="15">
    <location>
        <begin position="1"/>
        <end position="44"/>
    </location>
</feature>
<keyword evidence="19" id="KW-1185">Reference proteome</keyword>
<dbReference type="PROSITE" id="PS50089">
    <property type="entry name" value="ZF_RING_2"/>
    <property type="match status" value="1"/>
</dbReference>